<sequence length="314" mass="35676">MNYKPIALSRYQTTETTHKRAKKDTLLYSDQNSNKMTNSEISHIGSTMPKSTRSKFQTQKIIKPLTEIIAEPIIKAALQIEKQTASIPWDEIDTTLQLSKKNIKRVKEIHMPDHETRPSSSIKQSETKLDNYLFSHKNSIQEEVKNIFSGQNAEGMSFAVQTDEKFLKDEGKTLINFINKSRPVTAVKRDAEDISKSLHIKKYDNRSNKILSARQTISYKKIVFSPTSNEKSIGASIETGTNPSRIKVKIKTRNRMCYFNTAVNYSTSIGQQGSVINTYKGNNRSGKLKNKSGIMFTPMSYKSLTPSRLLSFNF</sequence>
<accession>A0A1R2B197</accession>
<protein>
    <submittedName>
        <fullName evidence="1">Uncharacterized protein</fullName>
    </submittedName>
</protein>
<organism evidence="1 2">
    <name type="scientific">Stentor coeruleus</name>
    <dbReference type="NCBI Taxonomy" id="5963"/>
    <lineage>
        <taxon>Eukaryota</taxon>
        <taxon>Sar</taxon>
        <taxon>Alveolata</taxon>
        <taxon>Ciliophora</taxon>
        <taxon>Postciliodesmatophora</taxon>
        <taxon>Heterotrichea</taxon>
        <taxon>Heterotrichida</taxon>
        <taxon>Stentoridae</taxon>
        <taxon>Stentor</taxon>
    </lineage>
</organism>
<reference evidence="1 2" key="1">
    <citation type="submission" date="2016-11" db="EMBL/GenBank/DDBJ databases">
        <title>The macronuclear genome of Stentor coeruleus: a giant cell with tiny introns.</title>
        <authorList>
            <person name="Slabodnick M."/>
            <person name="Ruby J.G."/>
            <person name="Reiff S.B."/>
            <person name="Swart E.C."/>
            <person name="Gosai S."/>
            <person name="Prabakaran S."/>
            <person name="Witkowska E."/>
            <person name="Larue G.E."/>
            <person name="Fisher S."/>
            <person name="Freeman R.M."/>
            <person name="Gunawardena J."/>
            <person name="Chu W."/>
            <person name="Stover N.A."/>
            <person name="Gregory B.D."/>
            <person name="Nowacki M."/>
            <person name="Derisi J."/>
            <person name="Roy S.W."/>
            <person name="Marshall W.F."/>
            <person name="Sood P."/>
        </authorList>
    </citation>
    <scope>NUCLEOTIDE SEQUENCE [LARGE SCALE GENOMIC DNA]</scope>
    <source>
        <strain evidence="1">WM001</strain>
    </source>
</reference>
<comment type="caution">
    <text evidence="1">The sequence shown here is derived from an EMBL/GenBank/DDBJ whole genome shotgun (WGS) entry which is preliminary data.</text>
</comment>
<keyword evidence="2" id="KW-1185">Reference proteome</keyword>
<dbReference type="AlphaFoldDB" id="A0A1R2B197"/>
<evidence type="ECO:0000313" key="1">
    <source>
        <dbReference type="EMBL" id="OMJ70548.1"/>
    </source>
</evidence>
<proteinExistence type="predicted"/>
<dbReference type="Proteomes" id="UP000187209">
    <property type="component" value="Unassembled WGS sequence"/>
</dbReference>
<evidence type="ECO:0000313" key="2">
    <source>
        <dbReference type="Proteomes" id="UP000187209"/>
    </source>
</evidence>
<gene>
    <name evidence="1" type="ORF">SteCoe_31450</name>
</gene>
<dbReference type="EMBL" id="MPUH01001077">
    <property type="protein sequence ID" value="OMJ70548.1"/>
    <property type="molecule type" value="Genomic_DNA"/>
</dbReference>
<name>A0A1R2B197_9CILI</name>